<gene>
    <name evidence="2" type="ORF">DMC30DRAFT_251519</name>
</gene>
<dbReference type="InterPro" id="IPR007138">
    <property type="entry name" value="ABM_dom"/>
</dbReference>
<comment type="caution">
    <text evidence="2">The sequence shown here is derived from an EMBL/GenBank/DDBJ whole genome shotgun (WGS) entry which is preliminary data.</text>
</comment>
<dbReference type="OrthoDB" id="10011777at2759"/>
<keyword evidence="3" id="KW-1185">Reference proteome</keyword>
<dbReference type="STRING" id="5288.A0A5C5FW37"/>
<dbReference type="SUPFAM" id="SSF54909">
    <property type="entry name" value="Dimeric alpha+beta barrel"/>
    <property type="match status" value="1"/>
</dbReference>
<dbReference type="EMBL" id="SOZI01000066">
    <property type="protein sequence ID" value="TNY20456.1"/>
    <property type="molecule type" value="Genomic_DNA"/>
</dbReference>
<evidence type="ECO:0000313" key="3">
    <source>
        <dbReference type="Proteomes" id="UP000311382"/>
    </source>
</evidence>
<sequence>MASRPASSGKVIVFATVTAKPGKADELEKLLQPAIANANSSAEPGTLTYRCARHGEEFRLFEEYESASAIKHHQTQEAYKKLGKSGLAAGVKVEFFQEIPKL</sequence>
<name>A0A5C5FW37_9BASI</name>
<dbReference type="AlphaFoldDB" id="A0A5C5FW37"/>
<evidence type="ECO:0000259" key="1">
    <source>
        <dbReference type="Pfam" id="PF03992"/>
    </source>
</evidence>
<dbReference type="InterPro" id="IPR011008">
    <property type="entry name" value="Dimeric_a/b-barrel"/>
</dbReference>
<accession>A0A5C5FW37</accession>
<dbReference type="Proteomes" id="UP000311382">
    <property type="component" value="Unassembled WGS sequence"/>
</dbReference>
<protein>
    <recommendedName>
        <fullName evidence="1">ABM domain-containing protein</fullName>
    </recommendedName>
</protein>
<dbReference type="Gene3D" id="3.30.70.100">
    <property type="match status" value="1"/>
</dbReference>
<organism evidence="2 3">
    <name type="scientific">Rhodotorula diobovata</name>
    <dbReference type="NCBI Taxonomy" id="5288"/>
    <lineage>
        <taxon>Eukaryota</taxon>
        <taxon>Fungi</taxon>
        <taxon>Dikarya</taxon>
        <taxon>Basidiomycota</taxon>
        <taxon>Pucciniomycotina</taxon>
        <taxon>Microbotryomycetes</taxon>
        <taxon>Sporidiobolales</taxon>
        <taxon>Sporidiobolaceae</taxon>
        <taxon>Rhodotorula</taxon>
    </lineage>
</organism>
<reference evidence="2 3" key="1">
    <citation type="submission" date="2019-03" db="EMBL/GenBank/DDBJ databases">
        <title>Rhodosporidium diobovatum UCD-FST 08-225 genome sequencing, assembly, and annotation.</title>
        <authorList>
            <person name="Fakankun I.U."/>
            <person name="Fristensky B."/>
            <person name="Levin D.B."/>
        </authorList>
    </citation>
    <scope>NUCLEOTIDE SEQUENCE [LARGE SCALE GENOMIC DNA]</scope>
    <source>
        <strain evidence="2 3">UCD-FST 08-225</strain>
    </source>
</reference>
<evidence type="ECO:0000313" key="2">
    <source>
        <dbReference type="EMBL" id="TNY20456.1"/>
    </source>
</evidence>
<proteinExistence type="predicted"/>
<feature type="domain" description="ABM" evidence="1">
    <location>
        <begin position="11"/>
        <end position="81"/>
    </location>
</feature>
<dbReference type="Pfam" id="PF03992">
    <property type="entry name" value="ABM"/>
    <property type="match status" value="1"/>
</dbReference>